<sequence length="75" mass="8738">METELVLYGAQRDRVDWSGVEPEEKDHTDSLMLPPATQTHHNSLNRTTTEPRPTMRRMKVKPRAANHLTERLFLV</sequence>
<evidence type="ECO:0000313" key="3">
    <source>
        <dbReference type="Proteomes" id="UP001469553"/>
    </source>
</evidence>
<organism evidence="2 3">
    <name type="scientific">Ameca splendens</name>
    <dbReference type="NCBI Taxonomy" id="208324"/>
    <lineage>
        <taxon>Eukaryota</taxon>
        <taxon>Metazoa</taxon>
        <taxon>Chordata</taxon>
        <taxon>Craniata</taxon>
        <taxon>Vertebrata</taxon>
        <taxon>Euteleostomi</taxon>
        <taxon>Actinopterygii</taxon>
        <taxon>Neopterygii</taxon>
        <taxon>Teleostei</taxon>
        <taxon>Neoteleostei</taxon>
        <taxon>Acanthomorphata</taxon>
        <taxon>Ovalentaria</taxon>
        <taxon>Atherinomorphae</taxon>
        <taxon>Cyprinodontiformes</taxon>
        <taxon>Goodeidae</taxon>
        <taxon>Ameca</taxon>
    </lineage>
</organism>
<dbReference type="EMBL" id="JAHRIP010085222">
    <property type="protein sequence ID" value="MEQ2314241.1"/>
    <property type="molecule type" value="Genomic_DNA"/>
</dbReference>
<gene>
    <name evidence="2" type="ORF">AMECASPLE_010143</name>
</gene>
<protein>
    <submittedName>
        <fullName evidence="2">Uncharacterized protein</fullName>
    </submittedName>
</protein>
<accession>A0ABV1A7L8</accession>
<feature type="compositionally biased region" description="Polar residues" evidence="1">
    <location>
        <begin position="36"/>
        <end position="45"/>
    </location>
</feature>
<comment type="caution">
    <text evidence="2">The sequence shown here is derived from an EMBL/GenBank/DDBJ whole genome shotgun (WGS) entry which is preliminary data.</text>
</comment>
<dbReference type="Proteomes" id="UP001469553">
    <property type="component" value="Unassembled WGS sequence"/>
</dbReference>
<evidence type="ECO:0000313" key="2">
    <source>
        <dbReference type="EMBL" id="MEQ2314241.1"/>
    </source>
</evidence>
<feature type="compositionally biased region" description="Basic and acidic residues" evidence="1">
    <location>
        <begin position="17"/>
        <end position="29"/>
    </location>
</feature>
<reference evidence="2 3" key="1">
    <citation type="submission" date="2021-06" db="EMBL/GenBank/DDBJ databases">
        <authorList>
            <person name="Palmer J.M."/>
        </authorList>
    </citation>
    <scope>NUCLEOTIDE SEQUENCE [LARGE SCALE GENOMIC DNA]</scope>
    <source>
        <strain evidence="2 3">AS_MEX2019</strain>
        <tissue evidence="2">Muscle</tissue>
    </source>
</reference>
<evidence type="ECO:0000256" key="1">
    <source>
        <dbReference type="SAM" id="MobiDB-lite"/>
    </source>
</evidence>
<name>A0ABV1A7L8_9TELE</name>
<proteinExistence type="predicted"/>
<feature type="region of interest" description="Disordered" evidence="1">
    <location>
        <begin position="17"/>
        <end position="62"/>
    </location>
</feature>
<keyword evidence="3" id="KW-1185">Reference proteome</keyword>